<dbReference type="EMBL" id="LAZR01003582">
    <property type="protein sequence ID" value="KKN16766.1"/>
    <property type="molecule type" value="Genomic_DNA"/>
</dbReference>
<comment type="caution">
    <text evidence="1">The sequence shown here is derived from an EMBL/GenBank/DDBJ whole genome shotgun (WGS) entry which is preliminary data.</text>
</comment>
<sequence>MERWLITILANAKKMASPAILENIRQSVQQMVDHAKTTENPWDDIFAWIMQMIVGKPGESTEPGE</sequence>
<accession>A0A0F9QUF6</accession>
<evidence type="ECO:0000313" key="1">
    <source>
        <dbReference type="EMBL" id="KKN16766.1"/>
    </source>
</evidence>
<gene>
    <name evidence="1" type="ORF">LCGC14_0972610</name>
</gene>
<protein>
    <submittedName>
        <fullName evidence="1">Uncharacterized protein</fullName>
    </submittedName>
</protein>
<reference evidence="1" key="1">
    <citation type="journal article" date="2015" name="Nature">
        <title>Complex archaea that bridge the gap between prokaryotes and eukaryotes.</title>
        <authorList>
            <person name="Spang A."/>
            <person name="Saw J.H."/>
            <person name="Jorgensen S.L."/>
            <person name="Zaremba-Niedzwiedzka K."/>
            <person name="Martijn J."/>
            <person name="Lind A.E."/>
            <person name="van Eijk R."/>
            <person name="Schleper C."/>
            <person name="Guy L."/>
            <person name="Ettema T.J."/>
        </authorList>
    </citation>
    <scope>NUCLEOTIDE SEQUENCE</scope>
</reference>
<name>A0A0F9QUF6_9ZZZZ</name>
<dbReference type="AlphaFoldDB" id="A0A0F9QUF6"/>
<proteinExistence type="predicted"/>
<organism evidence="1">
    <name type="scientific">marine sediment metagenome</name>
    <dbReference type="NCBI Taxonomy" id="412755"/>
    <lineage>
        <taxon>unclassified sequences</taxon>
        <taxon>metagenomes</taxon>
        <taxon>ecological metagenomes</taxon>
    </lineage>
</organism>